<evidence type="ECO:0000256" key="1">
    <source>
        <dbReference type="SAM" id="MobiDB-lite"/>
    </source>
</evidence>
<sequence>MDTTDLCFICDAELNYNNRVQLTTTHTQLSNKSLPEIFAGVLGEEYFVVILNENDYACKNCASLLNRVDQLERDLKLVKNAVLTVVKKKHGVLVPDKDDQVVKVDKKDLSDESPPPKVSNPLKLNEPPNILINDINRGIEFLHIRHKPPQVQIPQQVPMPTHSNAIQPGESIISENATRILTPVVKVDKEDLNDERPPKVSTPLKLNKSPNILINNVKRKIEFAHVRHKPQQVPMLEQVPTPQQVRQKKMQLYRCQECNNRYYNRDQYVQHIQRDHKKSTLNNLEKQEE</sequence>
<evidence type="ECO:0000259" key="2">
    <source>
        <dbReference type="PROSITE" id="PS00028"/>
    </source>
</evidence>
<organism evidence="3 4">
    <name type="scientific">Aphis glycines</name>
    <name type="common">Soybean aphid</name>
    <dbReference type="NCBI Taxonomy" id="307491"/>
    <lineage>
        <taxon>Eukaryota</taxon>
        <taxon>Metazoa</taxon>
        <taxon>Ecdysozoa</taxon>
        <taxon>Arthropoda</taxon>
        <taxon>Hexapoda</taxon>
        <taxon>Insecta</taxon>
        <taxon>Pterygota</taxon>
        <taxon>Neoptera</taxon>
        <taxon>Paraneoptera</taxon>
        <taxon>Hemiptera</taxon>
        <taxon>Sternorrhyncha</taxon>
        <taxon>Aphidomorpha</taxon>
        <taxon>Aphidoidea</taxon>
        <taxon>Aphididae</taxon>
        <taxon>Aphidini</taxon>
        <taxon>Aphis</taxon>
        <taxon>Aphis</taxon>
    </lineage>
</organism>
<evidence type="ECO:0000313" key="4">
    <source>
        <dbReference type="Proteomes" id="UP000475862"/>
    </source>
</evidence>
<gene>
    <name evidence="3" type="ORF">AGLY_009330</name>
</gene>
<keyword evidence="4" id="KW-1185">Reference proteome</keyword>
<reference evidence="3 4" key="1">
    <citation type="submission" date="2019-08" db="EMBL/GenBank/DDBJ databases">
        <title>The genome of the soybean aphid Biotype 1, its phylome, world population structure and adaptation to the North American continent.</title>
        <authorList>
            <person name="Giordano R."/>
            <person name="Donthu R.K."/>
            <person name="Hernandez A.G."/>
            <person name="Wright C.L."/>
            <person name="Zimin A.V."/>
        </authorList>
    </citation>
    <scope>NUCLEOTIDE SEQUENCE [LARGE SCALE GENOMIC DNA]</scope>
    <source>
        <tissue evidence="3">Whole aphids</tissue>
    </source>
</reference>
<dbReference type="EMBL" id="VYZN01000036">
    <property type="protein sequence ID" value="KAE9533289.1"/>
    <property type="molecule type" value="Genomic_DNA"/>
</dbReference>
<feature type="domain" description="C2H2-type" evidence="2">
    <location>
        <begin position="255"/>
        <end position="276"/>
    </location>
</feature>
<name>A0A6G0TKB4_APHGL</name>
<dbReference type="OrthoDB" id="8184392at2759"/>
<accession>A0A6G0TKB4</accession>
<proteinExistence type="predicted"/>
<evidence type="ECO:0000313" key="3">
    <source>
        <dbReference type="EMBL" id="KAE9533289.1"/>
    </source>
</evidence>
<dbReference type="PROSITE" id="PS00028">
    <property type="entry name" value="ZINC_FINGER_C2H2_1"/>
    <property type="match status" value="1"/>
</dbReference>
<dbReference type="AlphaFoldDB" id="A0A6G0TKB4"/>
<feature type="region of interest" description="Disordered" evidence="1">
    <location>
        <begin position="104"/>
        <end position="125"/>
    </location>
</feature>
<dbReference type="Proteomes" id="UP000475862">
    <property type="component" value="Unassembled WGS sequence"/>
</dbReference>
<dbReference type="InterPro" id="IPR013087">
    <property type="entry name" value="Znf_C2H2_type"/>
</dbReference>
<comment type="caution">
    <text evidence="3">The sequence shown here is derived from an EMBL/GenBank/DDBJ whole genome shotgun (WGS) entry which is preliminary data.</text>
</comment>
<protein>
    <recommendedName>
        <fullName evidence="2">C2H2-type domain-containing protein</fullName>
    </recommendedName>
</protein>